<feature type="zinc finger region" description="C4-type" evidence="17">
    <location>
        <begin position="31"/>
        <end position="53"/>
    </location>
</feature>
<keyword evidence="17" id="KW-0862">Zinc</keyword>
<evidence type="ECO:0000256" key="5">
    <source>
        <dbReference type="ARBA" id="ARBA00011664"/>
    </source>
</evidence>
<comment type="similarity">
    <text evidence="17">Belongs to the AccD/PCCB family.</text>
</comment>
<evidence type="ECO:0000313" key="21">
    <source>
        <dbReference type="Proteomes" id="UP001197875"/>
    </source>
</evidence>
<dbReference type="Pfam" id="PF03255">
    <property type="entry name" value="ACCA"/>
    <property type="match status" value="1"/>
</dbReference>
<comment type="catalytic activity">
    <reaction evidence="15 16">
        <text>N(6)-carboxybiotinyl-L-lysyl-[protein] + acetyl-CoA = N(6)-biotinyl-L-lysyl-[protein] + malonyl-CoA</text>
        <dbReference type="Rhea" id="RHEA:54728"/>
        <dbReference type="Rhea" id="RHEA-COMP:10505"/>
        <dbReference type="Rhea" id="RHEA-COMP:10506"/>
        <dbReference type="ChEBI" id="CHEBI:57288"/>
        <dbReference type="ChEBI" id="CHEBI:57384"/>
        <dbReference type="ChEBI" id="CHEBI:83144"/>
        <dbReference type="ChEBI" id="CHEBI:83145"/>
        <dbReference type="EC" id="2.1.3.15"/>
    </reaction>
</comment>
<comment type="cofactor">
    <cofactor evidence="17">
        <name>Zn(2+)</name>
        <dbReference type="ChEBI" id="CHEBI:29105"/>
    </cofactor>
    <text evidence="17">Binds 1 zinc ion per subunit.</text>
</comment>
<comment type="similarity">
    <text evidence="16">Belongs to the AccA family.</text>
</comment>
<dbReference type="InterPro" id="IPR001095">
    <property type="entry name" value="Acetyl_CoA_COase_a_su"/>
</dbReference>
<evidence type="ECO:0000256" key="15">
    <source>
        <dbReference type="ARBA" id="ARBA00049152"/>
    </source>
</evidence>
<keyword evidence="10 16" id="KW-0276">Fatty acid metabolism</keyword>
<keyword evidence="21" id="KW-1185">Reference proteome</keyword>
<keyword evidence="17" id="KW-0479">Metal-binding</keyword>
<keyword evidence="7 16" id="KW-0444">Lipid biosynthesis</keyword>
<name>A0AAE3DUP9_9FIRM</name>
<dbReference type="AlphaFoldDB" id="A0AAE3DUP9"/>
<comment type="subunit">
    <text evidence="5">Acetyl-CoA carboxylase is a heterotetramer composed of biotin carboxyl carrier protein (AccB), biotin carboxylase (AccC) and two subunits of ACCase subunit beta/alpha.</text>
</comment>
<dbReference type="InterPro" id="IPR034733">
    <property type="entry name" value="AcCoA_carboxyl_beta"/>
</dbReference>
<evidence type="ECO:0000313" key="20">
    <source>
        <dbReference type="EMBL" id="MCC2190825.1"/>
    </source>
</evidence>
<feature type="domain" description="CoA carboxyltransferase N-terminal" evidence="18">
    <location>
        <begin position="27"/>
        <end position="293"/>
    </location>
</feature>
<dbReference type="NCBIfam" id="NF041504">
    <property type="entry name" value="AccA_sub"/>
    <property type="match status" value="1"/>
</dbReference>
<dbReference type="InterPro" id="IPR000438">
    <property type="entry name" value="Acetyl_CoA_COase_Trfase_b_su"/>
</dbReference>
<evidence type="ECO:0000256" key="12">
    <source>
        <dbReference type="ARBA" id="ARBA00023098"/>
    </source>
</evidence>
<evidence type="ECO:0000256" key="2">
    <source>
        <dbReference type="ARBA" id="ARBA00004956"/>
    </source>
</evidence>
<dbReference type="GO" id="GO:0003989">
    <property type="term" value="F:acetyl-CoA carboxylase activity"/>
    <property type="evidence" value="ECO:0007669"/>
    <property type="project" value="InterPro"/>
</dbReference>
<dbReference type="RefSeq" id="WP_178047182.1">
    <property type="nucleotide sequence ID" value="NZ_JAJEPR010000029.1"/>
</dbReference>
<evidence type="ECO:0000256" key="1">
    <source>
        <dbReference type="ARBA" id="ARBA00004496"/>
    </source>
</evidence>
<gene>
    <name evidence="17 20" type="primary">accD</name>
    <name evidence="16" type="synonym">accA</name>
    <name evidence="20" type="ORF">LKD71_13625</name>
</gene>
<dbReference type="GO" id="GO:0009317">
    <property type="term" value="C:acetyl-CoA carboxylase complex"/>
    <property type="evidence" value="ECO:0007669"/>
    <property type="project" value="InterPro"/>
</dbReference>
<sequence>MDFKQNFKRTVNIGILRKRNPEIPDGLMKRCKVCRSAVFVEEARQNLDICPRCGTYFRMHARRRIEQMLDEGSFEEWDTDLNEKNPLGYRGYPDKIADLREKTGLDEAVLTGKGRINGLPTVFGVCDSRFLMASMGEVVGEKITRAVERATKDRLPVIFFICSGGARMQEGMTSLMQMAKTAAAFRRHSDAGLLSVNVLTNPTTGGVTASFAMLGDIILAEPGALIGFAGPRVIEQTIGQKLPAGFQSSEFLLEHGFLDGIVERKEMKETLQRILRLHGGAAKIPWKEQDLAKTEKLPSDGKCFQTGSETESLIPDPASTATVFVTPAARISSLRHSLSTVFARRTPAEKLEAWDHVTLARSAERPRSADFLPLLFDGFLELHGDRCFRDDPSVIGGLAFFEGQPVTVIAQEKGHGTKENVKRNFGMVSPEGYRKARRLMKQAEKFHRPVLFFVDTPGAFCGMEAEERGQGEAIARSLYELSVLKVPVLSIIIGEGGSGGALAFALADEVWMVEHAVYSILSPEGFASILWKDSSRAREAAKVMGLTADQLKKQGMVEEVIPEERPLTLENLPLRAGRMREGIRLFLNTYGTFSEEELLAHRWERFRTK</sequence>
<keyword evidence="20" id="KW-0436">Ligase</keyword>
<proteinExistence type="inferred from homology"/>
<comment type="pathway">
    <text evidence="2 16">Lipid metabolism; malonyl-CoA biosynthesis; malonyl-CoA from acetyl-CoA: step 1/1.</text>
</comment>
<comment type="subunit">
    <text evidence="16">Acetyl-CoA carboxylase is a heterohexamer composed of biotin carboxyl carrier protein (AccB), biotin carboxylase (AccC) and two subunits each of ACCase subunit alpha (AccA) and ACCase subunit beta (AccD).</text>
</comment>
<keyword evidence="11 16" id="KW-0067">ATP-binding</keyword>
<evidence type="ECO:0000256" key="8">
    <source>
        <dbReference type="ARBA" id="ARBA00022679"/>
    </source>
</evidence>
<protein>
    <recommendedName>
        <fullName evidence="16 17">Multifunctional fusion protein</fullName>
    </recommendedName>
    <domain>
        <recommendedName>
            <fullName evidence="16">Acetyl-coenzyme A carboxylase carboxyl transferase subunit alpha</fullName>
            <shortName evidence="16">ACCase subunit alpha</shortName>
            <shortName evidence="16">Acetyl-CoA carboxylase carboxyltransferase subunit alpha</shortName>
            <ecNumber evidence="16">2.1.3.15</ecNumber>
        </recommendedName>
    </domain>
    <domain>
        <recommendedName>
            <fullName evidence="17">Acetyl-coenzyme A carboxylase carboxyl transferase subunit beta</fullName>
            <shortName evidence="17">ACCase subunit beta</shortName>
            <shortName evidence="17">Acetyl-CoA carboxylase carboxyltransferase subunit beta</shortName>
        </recommendedName>
    </domain>
</protein>
<evidence type="ECO:0000256" key="6">
    <source>
        <dbReference type="ARBA" id="ARBA00022490"/>
    </source>
</evidence>
<dbReference type="Gene3D" id="3.90.226.10">
    <property type="entry name" value="2-enoyl-CoA Hydratase, Chain A, domain 1"/>
    <property type="match status" value="2"/>
</dbReference>
<dbReference type="GO" id="GO:0016743">
    <property type="term" value="F:carboxyl- or carbamoyltransferase activity"/>
    <property type="evidence" value="ECO:0007669"/>
    <property type="project" value="UniProtKB-UniRule"/>
</dbReference>
<comment type="subcellular location">
    <subcellularLocation>
        <location evidence="1 16">Cytoplasm</location>
    </subcellularLocation>
</comment>
<keyword evidence="9 16" id="KW-0547">Nucleotide-binding</keyword>
<evidence type="ECO:0000256" key="13">
    <source>
        <dbReference type="ARBA" id="ARBA00023160"/>
    </source>
</evidence>
<organism evidence="20 21">
    <name type="scientific">Fusicatenibacter faecihominis</name>
    <dbReference type="NCBI Taxonomy" id="2881276"/>
    <lineage>
        <taxon>Bacteria</taxon>
        <taxon>Bacillati</taxon>
        <taxon>Bacillota</taxon>
        <taxon>Clostridia</taxon>
        <taxon>Lachnospirales</taxon>
        <taxon>Lachnospiraceae</taxon>
        <taxon>Fusicatenibacter</taxon>
    </lineage>
</organism>
<dbReference type="PANTHER" id="PTHR42853">
    <property type="entry name" value="ACETYL-COENZYME A CARBOXYLASE CARBOXYL TRANSFERASE SUBUNIT ALPHA"/>
    <property type="match status" value="1"/>
</dbReference>
<dbReference type="Proteomes" id="UP001197875">
    <property type="component" value="Unassembled WGS sequence"/>
</dbReference>
<evidence type="ECO:0000256" key="10">
    <source>
        <dbReference type="ARBA" id="ARBA00022832"/>
    </source>
</evidence>
<feature type="binding site" evidence="17">
    <location>
        <position position="31"/>
    </location>
    <ligand>
        <name>Zn(2+)</name>
        <dbReference type="ChEBI" id="CHEBI:29105"/>
    </ligand>
</feature>
<comment type="similarity">
    <text evidence="4">In the N-terminal section; belongs to the AccD/PCCB family.</text>
</comment>
<evidence type="ECO:0000259" key="19">
    <source>
        <dbReference type="PROSITE" id="PS50989"/>
    </source>
</evidence>
<evidence type="ECO:0000256" key="16">
    <source>
        <dbReference type="HAMAP-Rule" id="MF_00823"/>
    </source>
</evidence>
<feature type="binding site" evidence="17">
    <location>
        <position position="50"/>
    </location>
    <ligand>
        <name>Zn(2+)</name>
        <dbReference type="ChEBI" id="CHEBI:29105"/>
    </ligand>
</feature>
<dbReference type="GO" id="GO:0008270">
    <property type="term" value="F:zinc ion binding"/>
    <property type="evidence" value="ECO:0007669"/>
    <property type="project" value="UniProtKB-UniRule"/>
</dbReference>
<dbReference type="PROSITE" id="PS50989">
    <property type="entry name" value="COA_CT_CTER"/>
    <property type="match status" value="1"/>
</dbReference>
<comment type="function">
    <text evidence="16">Component of the acetyl coenzyme A carboxylase (ACC) complex. First, biotin carboxylase catalyzes the carboxylation of biotin on its carrier protein (BCCP) and then the CO(2) group is transferred by the carboxyltransferase to acetyl-CoA to form malonyl-CoA.</text>
</comment>
<dbReference type="EC" id="2.1.3.15" evidence="16"/>
<evidence type="ECO:0000256" key="11">
    <source>
        <dbReference type="ARBA" id="ARBA00022840"/>
    </source>
</evidence>
<evidence type="ECO:0000256" key="7">
    <source>
        <dbReference type="ARBA" id="ARBA00022516"/>
    </source>
</evidence>
<dbReference type="PANTHER" id="PTHR42853:SF3">
    <property type="entry name" value="ACETYL-COENZYME A CARBOXYLASE CARBOXYL TRANSFERASE SUBUNIT ALPHA, CHLOROPLASTIC"/>
    <property type="match status" value="1"/>
</dbReference>
<keyword evidence="13 16" id="KW-0275">Fatty acid biosynthesis</keyword>
<dbReference type="InterPro" id="IPR029045">
    <property type="entry name" value="ClpP/crotonase-like_dom_sf"/>
</dbReference>
<dbReference type="NCBIfam" id="TIGR00513">
    <property type="entry name" value="accA"/>
    <property type="match status" value="1"/>
</dbReference>
<feature type="domain" description="CoA carboxyltransferase C-terminal" evidence="19">
    <location>
        <begin position="336"/>
        <end position="589"/>
    </location>
</feature>
<comment type="function">
    <text evidence="14 17">Component of the acetyl coenzyme A carboxylase (ACC) complex. Biotin carboxylase (BC) catalyzes the carboxylation of biotin on its carrier protein (BCCP) and then the CO(2) group is transferred by the transcarboxylase to acetyl-CoA to form malonyl-CoA.</text>
</comment>
<accession>A0AAE3DUP9</accession>
<dbReference type="GO" id="GO:0005524">
    <property type="term" value="F:ATP binding"/>
    <property type="evidence" value="ECO:0007669"/>
    <property type="project" value="UniProtKB-KW"/>
</dbReference>
<keyword evidence="12 16" id="KW-0443">Lipid metabolism</keyword>
<dbReference type="InterPro" id="IPR011763">
    <property type="entry name" value="COA_CT_C"/>
</dbReference>
<dbReference type="GO" id="GO:0006633">
    <property type="term" value="P:fatty acid biosynthetic process"/>
    <property type="evidence" value="ECO:0007669"/>
    <property type="project" value="UniProtKB-KW"/>
</dbReference>
<dbReference type="InterPro" id="IPR011762">
    <property type="entry name" value="COA_CT_N"/>
</dbReference>
<dbReference type="HAMAP" id="MF_00823">
    <property type="entry name" value="AcetylCoA_CT_alpha"/>
    <property type="match status" value="1"/>
</dbReference>
<evidence type="ECO:0000256" key="14">
    <source>
        <dbReference type="ARBA" id="ARBA00025280"/>
    </source>
</evidence>
<comment type="similarity">
    <text evidence="3">In the C-terminal section; belongs to the AccA family.</text>
</comment>
<dbReference type="Pfam" id="PF01039">
    <property type="entry name" value="Carboxyl_trans"/>
    <property type="match status" value="1"/>
</dbReference>
<reference evidence="20 21" key="1">
    <citation type="submission" date="2021-10" db="EMBL/GenBank/DDBJ databases">
        <title>Anaerobic single-cell dispensing facilitates the cultivation of human gut bacteria.</title>
        <authorList>
            <person name="Afrizal A."/>
        </authorList>
    </citation>
    <scope>NUCLEOTIDE SEQUENCE [LARGE SCALE GENOMIC DNA]</scope>
    <source>
        <strain evidence="20 21">CLA-AA-H277</strain>
    </source>
</reference>
<dbReference type="NCBIfam" id="TIGR00515">
    <property type="entry name" value="accD"/>
    <property type="match status" value="1"/>
</dbReference>
<dbReference type="SUPFAM" id="SSF52096">
    <property type="entry name" value="ClpP/crotonase"/>
    <property type="match status" value="2"/>
</dbReference>
<dbReference type="PROSITE" id="PS50980">
    <property type="entry name" value="COA_CT_NTER"/>
    <property type="match status" value="1"/>
</dbReference>
<dbReference type="GO" id="GO:2001295">
    <property type="term" value="P:malonyl-CoA biosynthetic process"/>
    <property type="evidence" value="ECO:0007669"/>
    <property type="project" value="UniProtKB-UniRule"/>
</dbReference>
<dbReference type="PRINTS" id="PR01069">
    <property type="entry name" value="ACCCTRFRASEA"/>
</dbReference>
<evidence type="ECO:0000256" key="17">
    <source>
        <dbReference type="HAMAP-Rule" id="MF_01395"/>
    </source>
</evidence>
<evidence type="ECO:0000256" key="3">
    <source>
        <dbReference type="ARBA" id="ARBA00006276"/>
    </source>
</evidence>
<dbReference type="EMBL" id="JAJEPR010000029">
    <property type="protein sequence ID" value="MCC2190825.1"/>
    <property type="molecule type" value="Genomic_DNA"/>
</dbReference>
<keyword evidence="6 16" id="KW-0963">Cytoplasm</keyword>
<evidence type="ECO:0000259" key="18">
    <source>
        <dbReference type="PROSITE" id="PS50980"/>
    </source>
</evidence>
<evidence type="ECO:0000256" key="9">
    <source>
        <dbReference type="ARBA" id="ARBA00022741"/>
    </source>
</evidence>
<evidence type="ECO:0000256" key="4">
    <source>
        <dbReference type="ARBA" id="ARBA00010284"/>
    </source>
</evidence>
<keyword evidence="17" id="KW-0863">Zinc-finger</keyword>
<feature type="binding site" evidence="17">
    <location>
        <position position="34"/>
    </location>
    <ligand>
        <name>Zn(2+)</name>
        <dbReference type="ChEBI" id="CHEBI:29105"/>
    </ligand>
</feature>
<keyword evidence="8 16" id="KW-0808">Transferase</keyword>
<comment type="caution">
    <text evidence="20">The sequence shown here is derived from an EMBL/GenBank/DDBJ whole genome shotgun (WGS) entry which is preliminary data.</text>
</comment>
<dbReference type="HAMAP" id="MF_01395">
    <property type="entry name" value="AcetylCoA_CT_beta"/>
    <property type="match status" value="1"/>
</dbReference>
<feature type="binding site" evidence="17">
    <location>
        <position position="53"/>
    </location>
    <ligand>
        <name>Zn(2+)</name>
        <dbReference type="ChEBI" id="CHEBI:29105"/>
    </ligand>
</feature>